<dbReference type="PROSITE" id="PS50002">
    <property type="entry name" value="SH3"/>
    <property type="match status" value="1"/>
</dbReference>
<dbReference type="InterPro" id="IPR001452">
    <property type="entry name" value="SH3_domain"/>
</dbReference>
<feature type="domain" description="DH" evidence="6">
    <location>
        <begin position="521"/>
        <end position="705"/>
    </location>
</feature>
<proteinExistence type="predicted"/>
<evidence type="ECO:0000313" key="9">
    <source>
        <dbReference type="WBParaSite" id="SRAE_1000236100.1"/>
    </source>
</evidence>
<reference evidence="7 8" key="1">
    <citation type="submission" date="2014-09" db="EMBL/GenBank/DDBJ databases">
        <authorList>
            <person name="Martin A.A."/>
        </authorList>
    </citation>
    <scope>NUCLEOTIDE SEQUENCE</scope>
    <source>
        <strain evidence="8">ED321</strain>
        <strain evidence="7">ED321 Heterogonic</strain>
    </source>
</reference>
<feature type="domain" description="PH" evidence="5">
    <location>
        <begin position="736"/>
        <end position="844"/>
    </location>
</feature>
<evidence type="ECO:0000313" key="7">
    <source>
        <dbReference type="EMBL" id="CEF64105.1"/>
    </source>
</evidence>
<accession>A0A090L9A8</accession>
<evidence type="ECO:0000313" key="10">
    <source>
        <dbReference type="WormBase" id="SRAE_1000236100"/>
    </source>
</evidence>
<dbReference type="PROSITE" id="PS50003">
    <property type="entry name" value="PH_DOMAIN"/>
    <property type="match status" value="1"/>
</dbReference>
<dbReference type="Pfam" id="PF14604">
    <property type="entry name" value="SH3_9"/>
    <property type="match status" value="1"/>
</dbReference>
<dbReference type="Gene3D" id="2.30.30.40">
    <property type="entry name" value="SH3 Domains"/>
    <property type="match status" value="1"/>
</dbReference>
<dbReference type="CDD" id="cd00160">
    <property type="entry name" value="RhoGEF"/>
    <property type="match status" value="1"/>
</dbReference>
<keyword evidence="2" id="KW-0344">Guanine-nucleotide releasing factor</keyword>
<dbReference type="GO" id="GO:0005829">
    <property type="term" value="C:cytosol"/>
    <property type="evidence" value="ECO:0007669"/>
    <property type="project" value="TreeGrafter"/>
</dbReference>
<sequence>MDSRQFPSRQKISYYGQNHYNTLPTNRLPPVQECSYYKERYYKPEVYPPYRPISMIGLSNIPNNTTIRRNGNIYKKFSGMDNHRSNNRGPPPSYYQTILNKERSQKSYSVFSNMISSSQSLADIHLASIAPNIPNHYQYLERTYNPVIIAAARKHNMPINSHYPSSSTHFPVFCPSSSTTTNFNDEKSFVNGQKYIHRRNSLAEAYDNAIQLPELSLYEKTPSTLNLSTKIIKESTTPPNKIYKQSVFFNTSTSSSPLSSSGIESNLEDFNSNSKVNISQDTRKQTSEQTETSVILQSNQTICESPVEAYKMRMLRRRAHNCSKNQHLPRDESCGAINRIKAEASSSIILKMDNNNCIQNNSNVMRSQTQKIRERRSRSQPLFQQNVKAYESDEEDNNNLSTSHVSRAIRHSIDSEGYGSGTNSTVSSGIVDESYLMQAEAVWDHIAAQPDELPFNVGDLITVLDCNPTLPEHNGFWYGVSKNRTGWFPSSYVRVKNGTESLKFIDCGGEQDDFPQSMRYQRRKIIEELLKTEKDYVKLLQNIVFGFLDQCRRRSEMFSKERISKIFGNIEQICLLHCKLLKDLESCIDHKQPENSCISKAFLKNCRNFTIYSEYCNNRPVSCAELVSLEQNKQYHQFFEACRLLRGMCNLPLEGFLLTPVQRICRYPLQLLELIKSTPNSHPDNENLEKAHKTMRAVASHINDSQRRIDGIQKIIMWQRNVIGFRGPDLIENNQKMMKSGELQCRAVHKNSIQWNKTVNVFMFDQSIVICKKDVLKKGALIFKERMSMQNILVHDLPDGKDSVLGCNLKNAFKLSSPNREYYFNCSDGETKKLWLEAINSRPDPMPPSNTERRLALVSLVY</sequence>
<dbReference type="CTD" id="36376470"/>
<dbReference type="SMART" id="SM00326">
    <property type="entry name" value="SH3"/>
    <property type="match status" value="1"/>
</dbReference>
<dbReference type="GeneID" id="36376470"/>
<dbReference type="InterPro" id="IPR055251">
    <property type="entry name" value="SOS1_NGEF_PH"/>
</dbReference>
<reference evidence="9" key="2">
    <citation type="submission" date="2020-12" db="UniProtKB">
        <authorList>
            <consortium name="WormBaseParasite"/>
        </authorList>
    </citation>
    <scope>IDENTIFICATION</scope>
</reference>
<dbReference type="Gene3D" id="1.20.900.10">
    <property type="entry name" value="Dbl homology (DH) domain"/>
    <property type="match status" value="1"/>
</dbReference>
<dbReference type="Proteomes" id="UP000035682">
    <property type="component" value="Unplaced"/>
</dbReference>
<dbReference type="InterPro" id="IPR011993">
    <property type="entry name" value="PH-like_dom_sf"/>
</dbReference>
<name>A0A090L9A8_STRRB</name>
<evidence type="ECO:0000259" key="5">
    <source>
        <dbReference type="PROSITE" id="PS50003"/>
    </source>
</evidence>
<dbReference type="Pfam" id="PF22697">
    <property type="entry name" value="SOS1_NGEF_PH"/>
    <property type="match status" value="1"/>
</dbReference>
<feature type="domain" description="SH3" evidence="4">
    <location>
        <begin position="434"/>
        <end position="498"/>
    </location>
</feature>
<dbReference type="SUPFAM" id="SSF48065">
    <property type="entry name" value="DBL homology domain (DH-domain)"/>
    <property type="match status" value="1"/>
</dbReference>
<dbReference type="GO" id="GO:0005085">
    <property type="term" value="F:guanyl-nucleotide exchange factor activity"/>
    <property type="evidence" value="ECO:0007669"/>
    <property type="project" value="UniProtKB-KW"/>
</dbReference>
<dbReference type="Gene3D" id="2.30.29.30">
    <property type="entry name" value="Pleckstrin-homology domain (PH domain)/Phosphotyrosine-binding domain (PTB)"/>
    <property type="match status" value="1"/>
</dbReference>
<dbReference type="PROSITE" id="PS00741">
    <property type="entry name" value="DH_1"/>
    <property type="match status" value="1"/>
</dbReference>
<organism evidence="7">
    <name type="scientific">Strongyloides ratti</name>
    <name type="common">Parasitic roundworm</name>
    <dbReference type="NCBI Taxonomy" id="34506"/>
    <lineage>
        <taxon>Eukaryota</taxon>
        <taxon>Metazoa</taxon>
        <taxon>Ecdysozoa</taxon>
        <taxon>Nematoda</taxon>
        <taxon>Chromadorea</taxon>
        <taxon>Rhabditida</taxon>
        <taxon>Tylenchina</taxon>
        <taxon>Panagrolaimomorpha</taxon>
        <taxon>Strongyloidoidea</taxon>
        <taxon>Strongyloididae</taxon>
        <taxon>Strongyloides</taxon>
    </lineage>
</organism>
<dbReference type="SMART" id="SM00233">
    <property type="entry name" value="PH"/>
    <property type="match status" value="1"/>
</dbReference>
<evidence type="ECO:0000256" key="1">
    <source>
        <dbReference type="ARBA" id="ARBA00022443"/>
    </source>
</evidence>
<dbReference type="SUPFAM" id="SSF50044">
    <property type="entry name" value="SH3-domain"/>
    <property type="match status" value="1"/>
</dbReference>
<evidence type="ECO:0000259" key="4">
    <source>
        <dbReference type="PROSITE" id="PS50002"/>
    </source>
</evidence>
<evidence type="ECO:0000259" key="6">
    <source>
        <dbReference type="PROSITE" id="PS50010"/>
    </source>
</evidence>
<evidence type="ECO:0000256" key="2">
    <source>
        <dbReference type="ARBA" id="ARBA00022658"/>
    </source>
</evidence>
<dbReference type="EMBL" id="LN609528">
    <property type="protein sequence ID" value="CEF64105.1"/>
    <property type="molecule type" value="Genomic_DNA"/>
</dbReference>
<dbReference type="PANTHER" id="PTHR45834:SF3">
    <property type="entry name" value="RHO GUANINE NUCLEOTIDE EXCHANGE FACTOR 3, ISOFORM L"/>
    <property type="match status" value="1"/>
</dbReference>
<dbReference type="Pfam" id="PF00621">
    <property type="entry name" value="RhoGEF"/>
    <property type="match status" value="1"/>
</dbReference>
<dbReference type="PANTHER" id="PTHR45834">
    <property type="entry name" value="RHO GUANINE NUCLEOTIDE EXCHANGE FACTOR 9-RELATED"/>
    <property type="match status" value="1"/>
</dbReference>
<dbReference type="InterPro" id="IPR053086">
    <property type="entry name" value="RhoGEF_domain"/>
</dbReference>
<keyword evidence="1 3" id="KW-0728">SH3 domain</keyword>
<dbReference type="WBParaSite" id="SRAE_1000236100.1">
    <property type="protein sequence ID" value="SRAE_1000236100.1"/>
    <property type="gene ID" value="WBGene00258975"/>
</dbReference>
<dbReference type="WormBase" id="SRAE_1000236100">
    <property type="protein sequence ID" value="SRP10057"/>
    <property type="gene ID" value="WBGene00258975"/>
</dbReference>
<evidence type="ECO:0000256" key="3">
    <source>
        <dbReference type="PROSITE-ProRule" id="PRU00192"/>
    </source>
</evidence>
<dbReference type="InterPro" id="IPR036028">
    <property type="entry name" value="SH3-like_dom_sf"/>
</dbReference>
<protein>
    <submittedName>
        <fullName evidence="7 9">Rho guanine nucleotide exchange factor 3</fullName>
    </submittedName>
</protein>
<dbReference type="OrthoDB" id="660555at2759"/>
<dbReference type="InterPro" id="IPR000219">
    <property type="entry name" value="DH_dom"/>
</dbReference>
<dbReference type="SMART" id="SM00325">
    <property type="entry name" value="RhoGEF"/>
    <property type="match status" value="1"/>
</dbReference>
<dbReference type="STRING" id="34506.A0A090L9A8"/>
<dbReference type="PROSITE" id="PS50010">
    <property type="entry name" value="DH_2"/>
    <property type="match status" value="1"/>
</dbReference>
<dbReference type="InterPro" id="IPR035899">
    <property type="entry name" value="DBL_dom_sf"/>
</dbReference>
<evidence type="ECO:0000313" key="8">
    <source>
        <dbReference type="Proteomes" id="UP000035682"/>
    </source>
</evidence>
<dbReference type="InterPro" id="IPR001331">
    <property type="entry name" value="GDS_CDC24_CS"/>
</dbReference>
<gene>
    <name evidence="7 9 10" type="ORF">SRAE_1000236100</name>
</gene>
<dbReference type="SUPFAM" id="SSF50729">
    <property type="entry name" value="PH domain-like"/>
    <property type="match status" value="1"/>
</dbReference>
<dbReference type="GO" id="GO:0035556">
    <property type="term" value="P:intracellular signal transduction"/>
    <property type="evidence" value="ECO:0007669"/>
    <property type="project" value="InterPro"/>
</dbReference>
<keyword evidence="8" id="KW-1185">Reference proteome</keyword>
<dbReference type="InterPro" id="IPR001849">
    <property type="entry name" value="PH_domain"/>
</dbReference>
<dbReference type="RefSeq" id="XP_024503306.1">
    <property type="nucleotide sequence ID" value="XM_024649427.1"/>
</dbReference>
<dbReference type="AlphaFoldDB" id="A0A090L9A8"/>